<dbReference type="PROSITE" id="PS51736">
    <property type="entry name" value="RECOMBINASES_3"/>
    <property type="match status" value="1"/>
</dbReference>
<sequence>MNATISPSRSSKINRHQTERLAVVYVRQSTPQQMSRHPESTRLQYGLVERAVMLGWERSQVQVIDEDLGKSGATAQGRAGFQRLVSEVSLNQVGLVLGIEMSRLARSCRDWYQLLEVCGLFDTLIGDWDGVYDPGDYNDRLLLGLKGTMSEAELHLIKQRMLAGKRAKAERGELGMMTPRGYIKLPSGEVVKDPDEQAQTTIALIFDQFERLGSLNGVLQYLVRRHILLPHRIRGGLRKGDLEWRRPNRATLADLLHNPIYAGAYVYGRRPTDPRCRQPGRPATGKLVAKPEQWSVLHKNRLPGYISWEQFERNQLQMKNNSAQGLGAIRNGPSLLSGLLICGRCGLRMAPLYRDNGHRLRYDCSRMAIDYGEARCQSLSGQVLDDFVAAQVLRALQPAALEISLRAAAEVEAELSLQHRHWQQRLERAHYEVERAARQYQAVEPEHRLVARTLERQWEDALAGESTLKAEHGRFLAKQAACLSAEQRAAIRLLAADIPALWHAPTTTAAEHQAIVRQLIERVIVNVQGDSERVDVQIHWNGGHASAAMITRPVARLDQLSYYPELAARVTALHGQGCANARIAQTLNEEGWRPAKRCEQFNAAIVGAMTVRLGLRSRNRAPAATAERQANEWTLAELAHKLDMPEPTLYSWLRHGQFKARTVVSQSHRLWLIQATEEELMRLQTRRLSLRRNEAPIDSHAPISRS</sequence>
<dbReference type="Proteomes" id="UP000609726">
    <property type="component" value="Unassembled WGS sequence"/>
</dbReference>
<dbReference type="Pfam" id="PF07508">
    <property type="entry name" value="Recombinase"/>
    <property type="match status" value="1"/>
</dbReference>
<dbReference type="InterPro" id="IPR006119">
    <property type="entry name" value="Resolv_N"/>
</dbReference>
<dbReference type="InterPro" id="IPR025827">
    <property type="entry name" value="Zn_ribbon_recom_dom"/>
</dbReference>
<dbReference type="PANTHER" id="PTHR30461:SF23">
    <property type="entry name" value="DNA RECOMBINASE-RELATED"/>
    <property type="match status" value="1"/>
</dbReference>
<dbReference type="SUPFAM" id="SSF53041">
    <property type="entry name" value="Resolvase-like"/>
    <property type="match status" value="1"/>
</dbReference>
<dbReference type="InterPro" id="IPR036162">
    <property type="entry name" value="Resolvase-like_N_sf"/>
</dbReference>
<dbReference type="EMBL" id="WHJH01000113">
    <property type="protein sequence ID" value="NHZ93905.1"/>
    <property type="molecule type" value="Genomic_DNA"/>
</dbReference>
<feature type="domain" description="Recombinase" evidence="2">
    <location>
        <begin position="179"/>
        <end position="325"/>
    </location>
</feature>
<dbReference type="Pfam" id="PF00239">
    <property type="entry name" value="Resolvase"/>
    <property type="match status" value="1"/>
</dbReference>
<protein>
    <submittedName>
        <fullName evidence="3">Recombinase family protein</fullName>
    </submittedName>
</protein>
<comment type="caution">
    <text evidence="3">The sequence shown here is derived from an EMBL/GenBank/DDBJ whole genome shotgun (WGS) entry which is preliminary data.</text>
</comment>
<dbReference type="RefSeq" id="WP_166882586.1">
    <property type="nucleotide sequence ID" value="NZ_WHJH01000113.1"/>
</dbReference>
<dbReference type="Gene3D" id="3.90.1750.20">
    <property type="entry name" value="Putative Large Serine Recombinase, Chain B, Domain 2"/>
    <property type="match status" value="1"/>
</dbReference>
<dbReference type="Gene3D" id="3.40.50.1390">
    <property type="entry name" value="Resolvase, N-terminal catalytic domain"/>
    <property type="match status" value="1"/>
</dbReference>
<dbReference type="InterPro" id="IPR011109">
    <property type="entry name" value="DNA_bind_recombinase_dom"/>
</dbReference>
<gene>
    <name evidence="3" type="ORF">F2P45_33650</name>
</gene>
<dbReference type="PROSITE" id="PS51737">
    <property type="entry name" value="RECOMBINASE_DNA_BIND"/>
    <property type="match status" value="1"/>
</dbReference>
<evidence type="ECO:0000313" key="3">
    <source>
        <dbReference type="EMBL" id="NHZ93905.1"/>
    </source>
</evidence>
<dbReference type="Pfam" id="PF13408">
    <property type="entry name" value="Zn_ribbon_recom"/>
    <property type="match status" value="1"/>
</dbReference>
<organism evidence="3 4">
    <name type="scientific">Massilia mucilaginosa</name>
    <dbReference type="NCBI Taxonomy" id="2609282"/>
    <lineage>
        <taxon>Bacteria</taxon>
        <taxon>Pseudomonadati</taxon>
        <taxon>Pseudomonadota</taxon>
        <taxon>Betaproteobacteria</taxon>
        <taxon>Burkholderiales</taxon>
        <taxon>Oxalobacteraceae</taxon>
        <taxon>Telluria group</taxon>
        <taxon>Massilia</taxon>
    </lineage>
</organism>
<reference evidence="3 4" key="1">
    <citation type="submission" date="2019-10" db="EMBL/GenBank/DDBJ databases">
        <title>Taxonomy of Antarctic Massilia spp.: description of Massilia rubra sp. nov., Massilia aquatica sp. nov., Massilia mucilaginosa sp. nov., Massilia frigida sp. nov. isolated from streams, lakes and regoliths.</title>
        <authorList>
            <person name="Holochova P."/>
            <person name="Sedlacek I."/>
            <person name="Kralova S."/>
            <person name="Maslanova I."/>
            <person name="Busse H.-J."/>
            <person name="Stankova E."/>
            <person name="Vrbovska V."/>
            <person name="Kovarovic V."/>
            <person name="Bartak M."/>
            <person name="Svec P."/>
            <person name="Pantucek R."/>
        </authorList>
    </citation>
    <scope>NUCLEOTIDE SEQUENCE [LARGE SCALE GENOMIC DNA]</scope>
    <source>
        <strain evidence="3 4">CCM 8733</strain>
    </source>
</reference>
<feature type="domain" description="Resolvase/invertase-type recombinase catalytic" evidence="1">
    <location>
        <begin position="21"/>
        <end position="172"/>
    </location>
</feature>
<evidence type="ECO:0000313" key="4">
    <source>
        <dbReference type="Proteomes" id="UP000609726"/>
    </source>
</evidence>
<evidence type="ECO:0000259" key="1">
    <source>
        <dbReference type="PROSITE" id="PS51736"/>
    </source>
</evidence>
<dbReference type="InterPro" id="IPR038109">
    <property type="entry name" value="DNA_bind_recomb_sf"/>
</dbReference>
<keyword evidence="4" id="KW-1185">Reference proteome</keyword>
<proteinExistence type="predicted"/>
<dbReference type="CDD" id="cd00338">
    <property type="entry name" value="Ser_Recombinase"/>
    <property type="match status" value="1"/>
</dbReference>
<accession>A0ABX0P511</accession>
<dbReference type="InterPro" id="IPR050639">
    <property type="entry name" value="SSR_resolvase"/>
</dbReference>
<dbReference type="PANTHER" id="PTHR30461">
    <property type="entry name" value="DNA-INVERTASE FROM LAMBDOID PROPHAGE"/>
    <property type="match status" value="1"/>
</dbReference>
<dbReference type="SMART" id="SM00857">
    <property type="entry name" value="Resolvase"/>
    <property type="match status" value="1"/>
</dbReference>
<evidence type="ECO:0000259" key="2">
    <source>
        <dbReference type="PROSITE" id="PS51737"/>
    </source>
</evidence>
<name>A0ABX0P511_9BURK</name>